<reference evidence="7" key="1">
    <citation type="submission" date="2023-02" db="EMBL/GenBank/DDBJ databases">
        <title>Actinokineospora globicatena NBRC 15670.</title>
        <authorList>
            <person name="Ichikawa N."/>
            <person name="Sato H."/>
            <person name="Tonouchi N."/>
        </authorList>
    </citation>
    <scope>NUCLEOTIDE SEQUENCE</scope>
    <source>
        <strain evidence="7">NBRC 15670</strain>
    </source>
</reference>
<dbReference type="GO" id="GO:0046872">
    <property type="term" value="F:metal ion binding"/>
    <property type="evidence" value="ECO:0007669"/>
    <property type="project" value="UniProtKB-KW"/>
</dbReference>
<dbReference type="Gene3D" id="3.40.1790.10">
    <property type="entry name" value="Indigoidine synthase domain"/>
    <property type="match status" value="1"/>
</dbReference>
<proteinExistence type="inferred from homology"/>
<keyword evidence="2 6" id="KW-0378">Hydrolase</keyword>
<feature type="binding site" evidence="6">
    <location>
        <begin position="142"/>
        <end position="144"/>
    </location>
    <ligand>
        <name>substrate</name>
    </ligand>
</feature>
<comment type="catalytic activity">
    <reaction evidence="6">
        <text>D-ribose 5-phosphate + uracil = psi-UMP + H2O</text>
        <dbReference type="Rhea" id="RHEA:18337"/>
        <dbReference type="ChEBI" id="CHEBI:15377"/>
        <dbReference type="ChEBI" id="CHEBI:17568"/>
        <dbReference type="ChEBI" id="CHEBI:58380"/>
        <dbReference type="ChEBI" id="CHEBI:78346"/>
        <dbReference type="EC" id="4.2.1.70"/>
    </reaction>
</comment>
<keyword evidence="4 6" id="KW-0456">Lyase</keyword>
<dbReference type="HAMAP" id="MF_01876">
    <property type="entry name" value="PsiMP_glycosidase"/>
    <property type="match status" value="1"/>
</dbReference>
<evidence type="ECO:0000313" key="8">
    <source>
        <dbReference type="Proteomes" id="UP001165042"/>
    </source>
</evidence>
<keyword evidence="3 6" id="KW-0464">Manganese</keyword>
<dbReference type="GO" id="GO:0004730">
    <property type="term" value="F:pseudouridylate synthase activity"/>
    <property type="evidence" value="ECO:0007669"/>
    <property type="project" value="UniProtKB-UniRule"/>
</dbReference>
<keyword evidence="1 6" id="KW-0479">Metal-binding</keyword>
<evidence type="ECO:0000256" key="5">
    <source>
        <dbReference type="ARBA" id="ARBA00023295"/>
    </source>
</evidence>
<evidence type="ECO:0000256" key="6">
    <source>
        <dbReference type="HAMAP-Rule" id="MF_01876"/>
    </source>
</evidence>
<evidence type="ECO:0000313" key="7">
    <source>
        <dbReference type="EMBL" id="GLW91463.1"/>
    </source>
</evidence>
<feature type="active site" description="Proton donor" evidence="6">
    <location>
        <position position="25"/>
    </location>
</feature>
<comment type="function">
    <text evidence="6">Catalyzes the reversible cleavage of pseudouridine 5'-phosphate (PsiMP) to ribose 5-phosphate and uracil. Functions biologically in the cleavage direction, as part of a pseudouridine degradation pathway.</text>
</comment>
<keyword evidence="8" id="KW-1185">Reference proteome</keyword>
<feature type="active site" description="Nucleophile" evidence="6">
    <location>
        <position position="161"/>
    </location>
</feature>
<evidence type="ECO:0000256" key="2">
    <source>
        <dbReference type="ARBA" id="ARBA00022801"/>
    </source>
</evidence>
<comment type="similarity">
    <text evidence="6">Belongs to the pseudouridine-5'-phosphate glycosidase family.</text>
</comment>
<gene>
    <name evidence="6 7" type="primary">psuG</name>
    <name evidence="7" type="ORF">Aglo03_22790</name>
</gene>
<dbReference type="SUPFAM" id="SSF110581">
    <property type="entry name" value="Indigoidine synthase A-like"/>
    <property type="match status" value="1"/>
</dbReference>
<feature type="binding site" evidence="6">
    <location>
        <position position="105"/>
    </location>
    <ligand>
        <name>substrate</name>
    </ligand>
</feature>
<feature type="binding site" evidence="6">
    <location>
        <position position="85"/>
    </location>
    <ligand>
        <name>substrate</name>
    </ligand>
</feature>
<dbReference type="Proteomes" id="UP001165042">
    <property type="component" value="Unassembled WGS sequence"/>
</dbReference>
<dbReference type="EMBL" id="BSSD01000003">
    <property type="protein sequence ID" value="GLW91463.1"/>
    <property type="molecule type" value="Genomic_DNA"/>
</dbReference>
<dbReference type="RefSeq" id="WP_285610232.1">
    <property type="nucleotide sequence ID" value="NZ_BSSD01000003.1"/>
</dbReference>
<evidence type="ECO:0000256" key="4">
    <source>
        <dbReference type="ARBA" id="ARBA00023239"/>
    </source>
</evidence>
<comment type="caution">
    <text evidence="7">The sequence shown here is derived from an EMBL/GenBank/DDBJ whole genome shotgun (WGS) entry which is preliminary data.</text>
</comment>
<dbReference type="GO" id="GO:0046113">
    <property type="term" value="P:nucleobase catabolic process"/>
    <property type="evidence" value="ECO:0007669"/>
    <property type="project" value="UniProtKB-UniRule"/>
</dbReference>
<feature type="binding site" evidence="6">
    <location>
        <position position="140"/>
    </location>
    <ligand>
        <name>Mn(2+)</name>
        <dbReference type="ChEBI" id="CHEBI:29035"/>
    </ligand>
</feature>
<comment type="subunit">
    <text evidence="6">Homotrimer.</text>
</comment>
<keyword evidence="5 6" id="KW-0326">Glycosidase</keyword>
<dbReference type="GO" id="GO:0005737">
    <property type="term" value="C:cytoplasm"/>
    <property type="evidence" value="ECO:0007669"/>
    <property type="project" value="TreeGrafter"/>
</dbReference>
<dbReference type="PANTHER" id="PTHR42909">
    <property type="entry name" value="ZGC:136858"/>
    <property type="match status" value="1"/>
</dbReference>
<dbReference type="Pfam" id="PF04227">
    <property type="entry name" value="Indigoidine_A"/>
    <property type="match status" value="1"/>
</dbReference>
<dbReference type="GO" id="GO:0016798">
    <property type="term" value="F:hydrolase activity, acting on glycosyl bonds"/>
    <property type="evidence" value="ECO:0007669"/>
    <property type="project" value="UniProtKB-KW"/>
</dbReference>
<sequence>MSRHLVIADEVTAARSEGRAVVALESTLLAHGLPQGRNLEVGARLERIVRDAGAVPATIAVLDGVAHVGLTTEQLERVCSPGLAKLSLRDLGAAFALKRDGATTVASTAALAHQAGIKVFATGGLGGVHLAVPAGSASWDVSADLDVLAATPVTVVCSGVKSILDIAATVEVLETKSVPVVGYRTDYFPGFYLRESAHTVPWRVDTPAEAAGVIAAHHTVTSSGVLLVNPVPPEHELDRELHDRLLSDGMALLQERGIRGKDVTPALLEFFHNGSGGASLSANTELVADNARVAAEVAVQLSSR</sequence>
<evidence type="ECO:0000256" key="3">
    <source>
        <dbReference type="ARBA" id="ARBA00023211"/>
    </source>
</evidence>
<dbReference type="AlphaFoldDB" id="A0A9W6QJ91"/>
<dbReference type="EC" id="4.2.1.70" evidence="6"/>
<dbReference type="InterPro" id="IPR007342">
    <property type="entry name" value="PsuG"/>
</dbReference>
<protein>
    <recommendedName>
        <fullName evidence="6">Pseudouridine-5'-phosphate glycosidase</fullName>
        <shortName evidence="6">PsiMP glycosidase</shortName>
        <ecNumber evidence="6">4.2.1.70</ecNumber>
    </recommendedName>
</protein>
<comment type="cofactor">
    <cofactor evidence="6">
        <name>Mn(2+)</name>
        <dbReference type="ChEBI" id="CHEBI:29035"/>
    </cofactor>
    <text evidence="6">Binds 1 Mn(2+) ion per subunit.</text>
</comment>
<accession>A0A9W6QJ91</accession>
<dbReference type="InterPro" id="IPR022830">
    <property type="entry name" value="Indigdn_synthA-like"/>
</dbReference>
<evidence type="ECO:0000256" key="1">
    <source>
        <dbReference type="ARBA" id="ARBA00022723"/>
    </source>
</evidence>
<dbReference type="PANTHER" id="PTHR42909:SF1">
    <property type="entry name" value="CARBOHYDRATE KINASE PFKB DOMAIN-CONTAINING PROTEIN"/>
    <property type="match status" value="1"/>
</dbReference>
<name>A0A9W6QJ91_9PSEU</name>
<organism evidence="7 8">
    <name type="scientific">Actinokineospora globicatena</name>
    <dbReference type="NCBI Taxonomy" id="103729"/>
    <lineage>
        <taxon>Bacteria</taxon>
        <taxon>Bacillati</taxon>
        <taxon>Actinomycetota</taxon>
        <taxon>Actinomycetes</taxon>
        <taxon>Pseudonocardiales</taxon>
        <taxon>Pseudonocardiaceae</taxon>
        <taxon>Actinokineospora</taxon>
    </lineage>
</organism>